<evidence type="ECO:0000313" key="6">
    <source>
        <dbReference type="Proteomes" id="UP000245430"/>
    </source>
</evidence>
<evidence type="ECO:0000259" key="4">
    <source>
        <dbReference type="PROSITE" id="PS01124"/>
    </source>
</evidence>
<dbReference type="InterPro" id="IPR009057">
    <property type="entry name" value="Homeodomain-like_sf"/>
</dbReference>
<dbReference type="Proteomes" id="UP000245430">
    <property type="component" value="Unassembled WGS sequence"/>
</dbReference>
<dbReference type="SUPFAM" id="SSF46689">
    <property type="entry name" value="Homeodomain-like"/>
    <property type="match status" value="1"/>
</dbReference>
<dbReference type="RefSeq" id="WP_109682670.1">
    <property type="nucleotide sequence ID" value="NZ_QGGP01000005.1"/>
</dbReference>
<dbReference type="InterPro" id="IPR018060">
    <property type="entry name" value="HTH_AraC"/>
</dbReference>
<dbReference type="InterPro" id="IPR020449">
    <property type="entry name" value="Tscrpt_reg_AraC-type_HTH"/>
</dbReference>
<feature type="domain" description="HTH araC/xylS-type" evidence="4">
    <location>
        <begin position="156"/>
        <end position="255"/>
    </location>
</feature>
<dbReference type="Gene3D" id="3.30.70.1230">
    <property type="entry name" value="Nucleotide cyclase"/>
    <property type="match status" value="1"/>
</dbReference>
<keyword evidence="6" id="KW-1185">Reference proteome</keyword>
<dbReference type="AlphaFoldDB" id="A0A316DL74"/>
<dbReference type="PROSITE" id="PS01124">
    <property type="entry name" value="HTH_ARAC_FAMILY_2"/>
    <property type="match status" value="1"/>
</dbReference>
<dbReference type="Pfam" id="PF12833">
    <property type="entry name" value="HTH_18"/>
    <property type="match status" value="1"/>
</dbReference>
<evidence type="ECO:0000256" key="2">
    <source>
        <dbReference type="ARBA" id="ARBA00023125"/>
    </source>
</evidence>
<keyword evidence="1" id="KW-0805">Transcription regulation</keyword>
<evidence type="ECO:0000313" key="5">
    <source>
        <dbReference type="EMBL" id="PWK18262.1"/>
    </source>
</evidence>
<dbReference type="SMART" id="SM00342">
    <property type="entry name" value="HTH_ARAC"/>
    <property type="match status" value="1"/>
</dbReference>
<dbReference type="SUPFAM" id="SSF55073">
    <property type="entry name" value="Nucleotide cyclase"/>
    <property type="match status" value="1"/>
</dbReference>
<keyword evidence="2 5" id="KW-0238">DNA-binding</keyword>
<gene>
    <name evidence="5" type="ORF">LX78_02173</name>
</gene>
<comment type="caution">
    <text evidence="5">The sequence shown here is derived from an EMBL/GenBank/DDBJ whole genome shotgun (WGS) entry which is preliminary data.</text>
</comment>
<keyword evidence="3" id="KW-0804">Transcription</keyword>
<dbReference type="OrthoDB" id="135231at2"/>
<dbReference type="PANTHER" id="PTHR43280">
    <property type="entry name" value="ARAC-FAMILY TRANSCRIPTIONAL REGULATOR"/>
    <property type="match status" value="1"/>
</dbReference>
<dbReference type="EMBL" id="QGGP01000005">
    <property type="protein sequence ID" value="PWK18262.1"/>
    <property type="molecule type" value="Genomic_DNA"/>
</dbReference>
<protein>
    <submittedName>
        <fullName evidence="5">AraC-like DNA-binding protein</fullName>
    </submittedName>
</protein>
<dbReference type="Gene3D" id="1.10.10.60">
    <property type="entry name" value="Homeodomain-like"/>
    <property type="match status" value="1"/>
</dbReference>
<sequence>MSSSKSPIYIMVIETSNFLHRLEANQFNLFTQKLHNGISNLLKKFDGRILNHNDNTYEVTFNTVTNAVLCGLKLRSNFKYITPKFDKSIRDLKLGIAEGKSNNSKLLASRMCEVVVEDKFVVSEAVKIAYEKENRNNFINRDDIKILTVSEEQFLTQLMNYLETIWNDAGFKVYSFSESLGLSTSQFYRKLKTLTGKSPSEFLRNYRLKQAMNMLHTKKGNITEIAEKAGFNSLTYFSKCFKDTFHILPSKYLQQHA</sequence>
<dbReference type="InterPro" id="IPR029787">
    <property type="entry name" value="Nucleotide_cyclase"/>
</dbReference>
<proteinExistence type="predicted"/>
<accession>A0A316DL74</accession>
<dbReference type="GO" id="GO:0003700">
    <property type="term" value="F:DNA-binding transcription factor activity"/>
    <property type="evidence" value="ECO:0007669"/>
    <property type="project" value="InterPro"/>
</dbReference>
<reference evidence="5 6" key="1">
    <citation type="submission" date="2018-05" db="EMBL/GenBank/DDBJ databases">
        <title>Genomic Encyclopedia of Archaeal and Bacterial Type Strains, Phase II (KMG-II): from individual species to whole genera.</title>
        <authorList>
            <person name="Goeker M."/>
        </authorList>
    </citation>
    <scope>NUCLEOTIDE SEQUENCE [LARGE SCALE GENOMIC DNA]</scope>
    <source>
        <strain evidence="5 6">DSM 22637</strain>
    </source>
</reference>
<dbReference type="PRINTS" id="PR00032">
    <property type="entry name" value="HTHARAC"/>
</dbReference>
<dbReference type="PANTHER" id="PTHR43280:SF2">
    <property type="entry name" value="HTH-TYPE TRANSCRIPTIONAL REGULATOR EXSA"/>
    <property type="match status" value="1"/>
</dbReference>
<evidence type="ECO:0000256" key="1">
    <source>
        <dbReference type="ARBA" id="ARBA00023015"/>
    </source>
</evidence>
<dbReference type="GO" id="GO:0043565">
    <property type="term" value="F:sequence-specific DNA binding"/>
    <property type="evidence" value="ECO:0007669"/>
    <property type="project" value="InterPro"/>
</dbReference>
<organism evidence="5 6">
    <name type="scientific">Xanthomarina spongicola</name>
    <dbReference type="NCBI Taxonomy" id="570520"/>
    <lineage>
        <taxon>Bacteria</taxon>
        <taxon>Pseudomonadati</taxon>
        <taxon>Bacteroidota</taxon>
        <taxon>Flavobacteriia</taxon>
        <taxon>Flavobacteriales</taxon>
        <taxon>Flavobacteriaceae</taxon>
        <taxon>Xanthomarina</taxon>
    </lineage>
</organism>
<evidence type="ECO:0000256" key="3">
    <source>
        <dbReference type="ARBA" id="ARBA00023163"/>
    </source>
</evidence>
<name>A0A316DL74_9FLAO</name>